<dbReference type="RefSeq" id="WP_369455949.1">
    <property type="nucleotide sequence ID" value="NZ_JBGCUO010000001.1"/>
</dbReference>
<protein>
    <recommendedName>
        <fullName evidence="5">Ribosome maturation factor RimM</fullName>
    </recommendedName>
</protein>
<comment type="subunit">
    <text evidence="5">Binds ribosomal protein uS19.</text>
</comment>
<comment type="similarity">
    <text evidence="5">Belongs to the RimM family.</text>
</comment>
<comment type="subcellular location">
    <subcellularLocation>
        <location evidence="5">Cytoplasm</location>
    </subcellularLocation>
</comment>
<evidence type="ECO:0000256" key="5">
    <source>
        <dbReference type="HAMAP-Rule" id="MF_00014"/>
    </source>
</evidence>
<keyword evidence="2 5" id="KW-0690">Ribosome biogenesis</keyword>
<sequence>MQTALSDADALVIGRIVAAYGIKGWVKVQSFTDPRENIFDYQPWFIRMDAGWQPIKLANGRLQGKGLVALLDGVVDRTDVERRLIGRDIAIARDTLPPAADDEIYWRDLIGLRVKLADGRDLGRLDRLFETGANDVMVVRGDRDSMDRQERLIPWLPGDVVGDIDTEAGTVEVDWDPEF</sequence>
<evidence type="ECO:0000256" key="4">
    <source>
        <dbReference type="ARBA" id="ARBA00023186"/>
    </source>
</evidence>
<dbReference type="InterPro" id="IPR009000">
    <property type="entry name" value="Transl_B-barrel_sf"/>
</dbReference>
<comment type="domain">
    <text evidence="5">The PRC barrel domain binds ribosomal protein uS19.</text>
</comment>
<proteinExistence type="inferred from homology"/>
<name>A0ABV4AJ19_9GAMM</name>
<dbReference type="Pfam" id="PF24986">
    <property type="entry name" value="PRC_RimM"/>
    <property type="match status" value="1"/>
</dbReference>
<keyword evidence="4 5" id="KW-0143">Chaperone</keyword>
<dbReference type="PANTHER" id="PTHR33692">
    <property type="entry name" value="RIBOSOME MATURATION FACTOR RIMM"/>
    <property type="match status" value="1"/>
</dbReference>
<evidence type="ECO:0000259" key="7">
    <source>
        <dbReference type="Pfam" id="PF24986"/>
    </source>
</evidence>
<evidence type="ECO:0000256" key="1">
    <source>
        <dbReference type="ARBA" id="ARBA00022490"/>
    </source>
</evidence>
<evidence type="ECO:0000313" key="9">
    <source>
        <dbReference type="Proteomes" id="UP001562065"/>
    </source>
</evidence>
<feature type="domain" description="RimM N-terminal" evidence="6">
    <location>
        <begin position="12"/>
        <end position="94"/>
    </location>
</feature>
<evidence type="ECO:0000256" key="2">
    <source>
        <dbReference type="ARBA" id="ARBA00022517"/>
    </source>
</evidence>
<keyword evidence="3 5" id="KW-0698">rRNA processing</keyword>
<dbReference type="Proteomes" id="UP001562065">
    <property type="component" value="Unassembled WGS sequence"/>
</dbReference>
<comment type="caution">
    <text evidence="8">The sequence shown here is derived from an EMBL/GenBank/DDBJ whole genome shotgun (WGS) entry which is preliminary data.</text>
</comment>
<keyword evidence="1 5" id="KW-0963">Cytoplasm</keyword>
<dbReference type="NCBIfam" id="TIGR02273">
    <property type="entry name" value="16S_RimM"/>
    <property type="match status" value="1"/>
</dbReference>
<comment type="function">
    <text evidence="5">An accessory protein needed during the final step in the assembly of 30S ribosomal subunit, possibly for assembly of the head region. Essential for efficient processing of 16S rRNA. May be needed both before and after RbfA during the maturation of 16S rRNA. It has affinity for free ribosomal 30S subunits but not for 70S ribosomes.</text>
</comment>
<evidence type="ECO:0000313" key="8">
    <source>
        <dbReference type="EMBL" id="MEY1662719.1"/>
    </source>
</evidence>
<dbReference type="PANTHER" id="PTHR33692:SF1">
    <property type="entry name" value="RIBOSOME MATURATION FACTOR RIMM"/>
    <property type="match status" value="1"/>
</dbReference>
<dbReference type="InterPro" id="IPR011961">
    <property type="entry name" value="RimM"/>
</dbReference>
<feature type="domain" description="Ribosome maturation factor RimM PRC barrel" evidence="7">
    <location>
        <begin position="106"/>
        <end position="176"/>
    </location>
</feature>
<keyword evidence="9" id="KW-1185">Reference proteome</keyword>
<accession>A0ABV4AJ19</accession>
<dbReference type="Gene3D" id="2.30.30.240">
    <property type="entry name" value="PRC-barrel domain"/>
    <property type="match status" value="1"/>
</dbReference>
<dbReference type="HAMAP" id="MF_00014">
    <property type="entry name" value="Ribosome_mat_RimM"/>
    <property type="match status" value="1"/>
</dbReference>
<dbReference type="InterPro" id="IPR002676">
    <property type="entry name" value="RimM_N"/>
</dbReference>
<dbReference type="Pfam" id="PF01782">
    <property type="entry name" value="RimM"/>
    <property type="match status" value="1"/>
</dbReference>
<dbReference type="InterPro" id="IPR011033">
    <property type="entry name" value="PRC_barrel-like_sf"/>
</dbReference>
<dbReference type="InterPro" id="IPR056792">
    <property type="entry name" value="PRC_RimM"/>
</dbReference>
<dbReference type="SUPFAM" id="SSF50447">
    <property type="entry name" value="Translation proteins"/>
    <property type="match status" value="1"/>
</dbReference>
<dbReference type="EMBL" id="JBGCUO010000001">
    <property type="protein sequence ID" value="MEY1662719.1"/>
    <property type="molecule type" value="Genomic_DNA"/>
</dbReference>
<organism evidence="8 9">
    <name type="scientific">Isoalcanivorax beigongshangi</name>
    <dbReference type="NCBI Taxonomy" id="3238810"/>
    <lineage>
        <taxon>Bacteria</taxon>
        <taxon>Pseudomonadati</taxon>
        <taxon>Pseudomonadota</taxon>
        <taxon>Gammaproteobacteria</taxon>
        <taxon>Oceanospirillales</taxon>
        <taxon>Alcanivoracaceae</taxon>
        <taxon>Isoalcanivorax</taxon>
    </lineage>
</organism>
<evidence type="ECO:0000259" key="6">
    <source>
        <dbReference type="Pfam" id="PF01782"/>
    </source>
</evidence>
<evidence type="ECO:0000256" key="3">
    <source>
        <dbReference type="ARBA" id="ARBA00022552"/>
    </source>
</evidence>
<dbReference type="Gene3D" id="2.40.30.60">
    <property type="entry name" value="RimM"/>
    <property type="match status" value="1"/>
</dbReference>
<reference evidence="8 9" key="1">
    <citation type="submission" date="2024-07" db="EMBL/GenBank/DDBJ databases">
        <authorList>
            <person name="Ren Q."/>
        </authorList>
    </citation>
    <scope>NUCLEOTIDE SEQUENCE [LARGE SCALE GENOMIC DNA]</scope>
    <source>
        <strain evidence="8 9">REN37</strain>
    </source>
</reference>
<gene>
    <name evidence="5 8" type="primary">rimM</name>
    <name evidence="8" type="ORF">AB5I84_11215</name>
</gene>
<dbReference type="InterPro" id="IPR036976">
    <property type="entry name" value="RimM_N_sf"/>
</dbReference>
<dbReference type="SUPFAM" id="SSF50346">
    <property type="entry name" value="PRC-barrel domain"/>
    <property type="match status" value="1"/>
</dbReference>